<keyword evidence="11" id="KW-1185">Reference proteome</keyword>
<sequence>MRAAPLLLLFACLVSAYFPGSPGAPSTFGQEEKPKPAPVPFQRMPWVAAKKGESRSQCPMLNAMANHGYIAHSGRDIGMGSIVLVLEQMKFPSLMAFIFPMFQGFWMPKTDLMNHHLENFNVWDHDASLTRHDRAISNSTKADKRLVEQLLSFAGDKTYLTTFDLARARRLRYAQSKSANPNFKFGPVERFFAIYECLKLMNVIGKNGKLPVDVTRDFFINERLPQKWKEHEWDVGLFGLLIYRDFVTFTVQTYIAGDVDPSATKAAKDEL</sequence>
<dbReference type="PROSITE" id="PS51405">
    <property type="entry name" value="HEME_HALOPEROXIDASE"/>
    <property type="match status" value="1"/>
</dbReference>
<evidence type="ECO:0000256" key="1">
    <source>
        <dbReference type="ARBA" id="ARBA00001970"/>
    </source>
</evidence>
<reference evidence="10 11" key="1">
    <citation type="journal article" date="2019" name="Sci. Rep.">
        <title>Comparative genomics of chytrid fungi reveal insights into the obligate biotrophic and pathogenic lifestyle of Synchytrium endobioticum.</title>
        <authorList>
            <person name="van de Vossenberg B.T.L.H."/>
            <person name="Warris S."/>
            <person name="Nguyen H.D.T."/>
            <person name="van Gent-Pelzer M.P.E."/>
            <person name="Joly D.L."/>
            <person name="van de Geest H.C."/>
            <person name="Bonants P.J.M."/>
            <person name="Smith D.S."/>
            <person name="Levesque C.A."/>
            <person name="van der Lee T.A.J."/>
        </authorList>
    </citation>
    <scope>NUCLEOTIDE SEQUENCE [LARGE SCALE GENOMIC DNA]</scope>
    <source>
        <strain evidence="10 11">CBS 675.73</strain>
    </source>
</reference>
<dbReference type="AlphaFoldDB" id="A0A507F8C6"/>
<dbReference type="Pfam" id="PF01328">
    <property type="entry name" value="Peroxidase_2"/>
    <property type="match status" value="1"/>
</dbReference>
<evidence type="ECO:0000256" key="6">
    <source>
        <dbReference type="ARBA" id="ARBA00023004"/>
    </source>
</evidence>
<dbReference type="STRING" id="246404.A0A507F8C6"/>
<dbReference type="PANTHER" id="PTHR33577:SF9">
    <property type="entry name" value="PEROXIDASE STCC"/>
    <property type="match status" value="1"/>
</dbReference>
<keyword evidence="4" id="KW-0479">Metal-binding</keyword>
<dbReference type="Proteomes" id="UP000320333">
    <property type="component" value="Unassembled WGS sequence"/>
</dbReference>
<dbReference type="GO" id="GO:0004601">
    <property type="term" value="F:peroxidase activity"/>
    <property type="evidence" value="ECO:0007669"/>
    <property type="project" value="UniProtKB-KW"/>
</dbReference>
<evidence type="ECO:0000256" key="5">
    <source>
        <dbReference type="ARBA" id="ARBA00023002"/>
    </source>
</evidence>
<dbReference type="PANTHER" id="PTHR33577">
    <property type="entry name" value="STERIGMATOCYSTIN BIOSYNTHESIS PEROXIDASE STCC-RELATED"/>
    <property type="match status" value="1"/>
</dbReference>
<evidence type="ECO:0000313" key="10">
    <source>
        <dbReference type="EMBL" id="TPX72539.1"/>
    </source>
</evidence>
<dbReference type="OrthoDB" id="407298at2759"/>
<feature type="domain" description="Heme haloperoxidase family profile" evidence="9">
    <location>
        <begin position="42"/>
        <end position="248"/>
    </location>
</feature>
<dbReference type="Gene3D" id="1.10.489.10">
    <property type="entry name" value="Chloroperoxidase-like"/>
    <property type="match status" value="1"/>
</dbReference>
<protein>
    <recommendedName>
        <fullName evidence="9">Heme haloperoxidase family profile domain-containing protein</fullName>
    </recommendedName>
</protein>
<keyword evidence="5" id="KW-0560">Oxidoreductase</keyword>
<keyword evidence="8" id="KW-0732">Signal</keyword>
<dbReference type="SUPFAM" id="SSF47571">
    <property type="entry name" value="Cloroperoxidase"/>
    <property type="match status" value="1"/>
</dbReference>
<gene>
    <name evidence="10" type="ORF">CcCBS67573_g05784</name>
</gene>
<keyword evidence="6" id="KW-0408">Iron</keyword>
<evidence type="ECO:0000256" key="2">
    <source>
        <dbReference type="ARBA" id="ARBA00022559"/>
    </source>
</evidence>
<evidence type="ECO:0000256" key="7">
    <source>
        <dbReference type="ARBA" id="ARBA00025795"/>
    </source>
</evidence>
<comment type="cofactor">
    <cofactor evidence="1">
        <name>heme b</name>
        <dbReference type="ChEBI" id="CHEBI:60344"/>
    </cofactor>
</comment>
<dbReference type="InterPro" id="IPR000028">
    <property type="entry name" value="Chloroperoxidase"/>
</dbReference>
<proteinExistence type="inferred from homology"/>
<name>A0A507F8C6_9FUNG</name>
<feature type="chain" id="PRO_5021197286" description="Heme haloperoxidase family profile domain-containing protein" evidence="8">
    <location>
        <begin position="17"/>
        <end position="271"/>
    </location>
</feature>
<feature type="signal peptide" evidence="8">
    <location>
        <begin position="1"/>
        <end position="16"/>
    </location>
</feature>
<keyword evidence="3" id="KW-0349">Heme</keyword>
<evidence type="ECO:0000256" key="4">
    <source>
        <dbReference type="ARBA" id="ARBA00022723"/>
    </source>
</evidence>
<dbReference type="EMBL" id="QEAP01000220">
    <property type="protein sequence ID" value="TPX72539.1"/>
    <property type="molecule type" value="Genomic_DNA"/>
</dbReference>
<comment type="caution">
    <text evidence="10">The sequence shown here is derived from an EMBL/GenBank/DDBJ whole genome shotgun (WGS) entry which is preliminary data.</text>
</comment>
<comment type="similarity">
    <text evidence="7">Belongs to the chloroperoxidase family.</text>
</comment>
<organism evidence="10 11">
    <name type="scientific">Chytriomyces confervae</name>
    <dbReference type="NCBI Taxonomy" id="246404"/>
    <lineage>
        <taxon>Eukaryota</taxon>
        <taxon>Fungi</taxon>
        <taxon>Fungi incertae sedis</taxon>
        <taxon>Chytridiomycota</taxon>
        <taxon>Chytridiomycota incertae sedis</taxon>
        <taxon>Chytridiomycetes</taxon>
        <taxon>Chytridiales</taxon>
        <taxon>Chytriomycetaceae</taxon>
        <taxon>Chytriomyces</taxon>
    </lineage>
</organism>
<accession>A0A507F8C6</accession>
<evidence type="ECO:0000256" key="8">
    <source>
        <dbReference type="SAM" id="SignalP"/>
    </source>
</evidence>
<evidence type="ECO:0000259" key="9">
    <source>
        <dbReference type="PROSITE" id="PS51405"/>
    </source>
</evidence>
<dbReference type="GO" id="GO:0046872">
    <property type="term" value="F:metal ion binding"/>
    <property type="evidence" value="ECO:0007669"/>
    <property type="project" value="UniProtKB-KW"/>
</dbReference>
<evidence type="ECO:0000313" key="11">
    <source>
        <dbReference type="Proteomes" id="UP000320333"/>
    </source>
</evidence>
<dbReference type="InterPro" id="IPR036851">
    <property type="entry name" value="Chloroperoxidase-like_sf"/>
</dbReference>
<evidence type="ECO:0000256" key="3">
    <source>
        <dbReference type="ARBA" id="ARBA00022617"/>
    </source>
</evidence>
<keyword evidence="2" id="KW-0575">Peroxidase</keyword>